<keyword evidence="1" id="KW-0150">Chloroplast</keyword>
<name>A0A1G4NTD4_9FLOR</name>
<reference evidence="1" key="2">
    <citation type="submission" date="2016-10" db="EMBL/GenBank/DDBJ databases">
        <authorList>
            <person name="de Groot N.N."/>
        </authorList>
    </citation>
    <scope>NUCLEOTIDE SEQUENCE</scope>
    <source>
        <strain evidence="1">J.0167</strain>
    </source>
</reference>
<dbReference type="GeneID" id="29998261"/>
<dbReference type="EMBL" id="LT622866">
    <property type="protein sequence ID" value="SCW21942.1"/>
    <property type="molecule type" value="Genomic_DNA"/>
</dbReference>
<reference evidence="1" key="1">
    <citation type="submission" date="2016-10" db="EMBL/GenBank/DDBJ databases">
        <title>Chloroplast genomes as a tool to resolve red algal phylogenies: a case study in the Nemaliales.</title>
        <authorList>
            <person name="Costa J.F."/>
            <person name="Lin S.M."/>
            <person name="Macaya E.C."/>
            <person name="Fernandez-Garcia C."/>
            <person name="Verbruggen H."/>
        </authorList>
    </citation>
    <scope>NUCLEOTIDE SEQUENCE</scope>
    <source>
        <strain evidence="1">J.0167</strain>
    </source>
</reference>
<evidence type="ECO:0000313" key="1">
    <source>
        <dbReference type="EMBL" id="SCW21942.1"/>
    </source>
</evidence>
<dbReference type="AlphaFoldDB" id="A0A1G4NTD4"/>
<proteinExistence type="predicted"/>
<gene>
    <name evidence="1" type="primary">ORF_3</name>
    <name evidence="1" type="ORF">J0167_100</name>
</gene>
<protein>
    <submittedName>
        <fullName evidence="1">Uncharacterized protein</fullName>
    </submittedName>
</protein>
<keyword evidence="1" id="KW-0934">Plastid</keyword>
<accession>A0A1G4NTD4</accession>
<organism evidence="1">
    <name type="scientific">Helminthocladia australis</name>
    <dbReference type="NCBI Taxonomy" id="260093"/>
    <lineage>
        <taxon>Eukaryota</taxon>
        <taxon>Rhodophyta</taxon>
        <taxon>Florideophyceae</taxon>
        <taxon>Nemaliophycidae</taxon>
        <taxon>Nemaliales</taxon>
        <taxon>Liagoraceae</taxon>
        <taxon>Helminthocladia</taxon>
    </lineage>
</organism>
<sequence>MTIIVHNNQCRELAINKTMMRKKQQELFYLQKRIYQASKECHHSLVQSLQKLLISSDSMHRLASIVVKSRHKHHENYSSNSYIEQHEIDEQLIIWCLESEWQSKLSYDTLLCNNHYYTRMWQYSLSVFPIAIQNIDHKYLVEKLQSIKWIKCRLKCKLAEQRFNQTVQSNSHLTRQYASQSSIVNLLYTIVCSGMQWSCYQQQLHQNLKYKYNINILDNDLHLTDVDLYNAFDYNIISLFFYNTSITSNFALNHYINLLGNRSEKYFKDKAILELLLSVKHLLYHKDSLGRFRVRSDRTVSLIMNSVNNTITNWQMYYCMLAHEKDFDIINHRIKLISRAWLKKRKYKLS</sequence>
<dbReference type="RefSeq" id="YP_009313688.1">
    <property type="nucleotide sequence ID" value="NC_031658.1"/>
</dbReference>
<geneLocation type="chloroplast" evidence="1"/>